<evidence type="ECO:0000256" key="3">
    <source>
        <dbReference type="ARBA" id="ARBA00022692"/>
    </source>
</evidence>
<accession>A0A3N9WXM6</accession>
<keyword evidence="2" id="KW-1003">Cell membrane</keyword>
<keyword evidence="5 7" id="KW-0472">Membrane</keyword>
<evidence type="ECO:0000313" key="9">
    <source>
        <dbReference type="EMBL" id="RQX05625.1"/>
    </source>
</evidence>
<keyword evidence="10" id="KW-1185">Reference proteome</keyword>
<dbReference type="GO" id="GO:0022857">
    <property type="term" value="F:transmembrane transporter activity"/>
    <property type="evidence" value="ECO:0007669"/>
    <property type="project" value="InterPro"/>
</dbReference>
<proteinExistence type="predicted"/>
<feature type="transmembrane region" description="Helical" evidence="7">
    <location>
        <begin position="278"/>
        <end position="304"/>
    </location>
</feature>
<evidence type="ECO:0000256" key="4">
    <source>
        <dbReference type="ARBA" id="ARBA00022989"/>
    </source>
</evidence>
<name>A0A3N9WXM6_9ACTN</name>
<protein>
    <recommendedName>
        <fullName evidence="8">Major facilitator superfamily (MFS) profile domain-containing protein</fullName>
    </recommendedName>
</protein>
<dbReference type="AlphaFoldDB" id="A0A3N9WXM6"/>
<feature type="domain" description="Major facilitator superfamily (MFS) profile" evidence="8">
    <location>
        <begin position="216"/>
        <end position="443"/>
    </location>
</feature>
<comment type="subcellular location">
    <subcellularLocation>
        <location evidence="1">Cell membrane</location>
        <topology evidence="1">Multi-pass membrane protein</topology>
    </subcellularLocation>
</comment>
<feature type="transmembrane region" description="Helical" evidence="7">
    <location>
        <begin position="97"/>
        <end position="115"/>
    </location>
</feature>
<dbReference type="OrthoDB" id="9815525at2"/>
<keyword evidence="4 7" id="KW-1133">Transmembrane helix</keyword>
<evidence type="ECO:0000256" key="7">
    <source>
        <dbReference type="SAM" id="Phobius"/>
    </source>
</evidence>
<feature type="region of interest" description="Disordered" evidence="6">
    <location>
        <begin position="411"/>
        <end position="443"/>
    </location>
</feature>
<feature type="transmembrane region" description="Helical" evidence="7">
    <location>
        <begin position="140"/>
        <end position="160"/>
    </location>
</feature>
<dbReference type="PANTHER" id="PTHR23513">
    <property type="entry name" value="INTEGRAL MEMBRANE EFFLUX PROTEIN-RELATED"/>
    <property type="match status" value="1"/>
</dbReference>
<feature type="transmembrane region" description="Helical" evidence="7">
    <location>
        <begin position="220"/>
        <end position="243"/>
    </location>
</feature>
<evidence type="ECO:0000259" key="8">
    <source>
        <dbReference type="PROSITE" id="PS50850"/>
    </source>
</evidence>
<feature type="transmembrane region" description="Helical" evidence="7">
    <location>
        <begin position="310"/>
        <end position="335"/>
    </location>
</feature>
<gene>
    <name evidence="9" type="ORF">DLJ59_07195</name>
</gene>
<dbReference type="Proteomes" id="UP000282312">
    <property type="component" value="Unassembled WGS sequence"/>
</dbReference>
<evidence type="ECO:0000313" key="10">
    <source>
        <dbReference type="Proteomes" id="UP000282312"/>
    </source>
</evidence>
<dbReference type="RefSeq" id="WP_124771713.1">
    <property type="nucleotide sequence ID" value="NZ_JBEZFR010000010.1"/>
</dbReference>
<dbReference type="InterPro" id="IPR011701">
    <property type="entry name" value="MFS"/>
</dbReference>
<dbReference type="GO" id="GO:0005886">
    <property type="term" value="C:plasma membrane"/>
    <property type="evidence" value="ECO:0007669"/>
    <property type="project" value="UniProtKB-SubCell"/>
</dbReference>
<dbReference type="PANTHER" id="PTHR23513:SF6">
    <property type="entry name" value="MAJOR FACILITATOR SUPERFAMILY ASSOCIATED DOMAIN-CONTAINING PROTEIN"/>
    <property type="match status" value="1"/>
</dbReference>
<dbReference type="Pfam" id="PF07690">
    <property type="entry name" value="MFS_1"/>
    <property type="match status" value="1"/>
</dbReference>
<dbReference type="SUPFAM" id="SSF103473">
    <property type="entry name" value="MFS general substrate transporter"/>
    <property type="match status" value="1"/>
</dbReference>
<feature type="transmembrane region" description="Helical" evidence="7">
    <location>
        <begin position="375"/>
        <end position="395"/>
    </location>
</feature>
<feature type="transmembrane region" description="Helical" evidence="7">
    <location>
        <begin position="347"/>
        <end position="369"/>
    </location>
</feature>
<organism evidence="9 10">
    <name type="scientific">Micromonospora inaquosa</name>
    <dbReference type="NCBI Taxonomy" id="2203716"/>
    <lineage>
        <taxon>Bacteria</taxon>
        <taxon>Bacillati</taxon>
        <taxon>Actinomycetota</taxon>
        <taxon>Actinomycetes</taxon>
        <taxon>Micromonosporales</taxon>
        <taxon>Micromonosporaceae</taxon>
        <taxon>Micromonospora</taxon>
    </lineage>
</organism>
<comment type="caution">
    <text evidence="9">The sequence shown here is derived from an EMBL/GenBank/DDBJ whole genome shotgun (WGS) entry which is preliminary data.</text>
</comment>
<sequence length="443" mass="45592">MLQPLRQPAFRRLYTAQVVANLGDGLDYLAIITIVVFQWHRGPGDIALLALAGAAPMVLGAPLVGLVADWFQPRTVMVGANAVRALAIAGITLTDDFALLCALSAVATFCGGFFNTAEQRFIRYRVTDDMLLRTNSLRSVTERMLTGLAGPGIAAILIGLFNARVTLLVCAALFLASAVLVGIVGAIPADANAAADRPDPYRKRIAAAFEVVWANRPLRLTVGAIAVAFLFSTMFEIMVPIWYREMGAGPGFTGTAMVCMGVGGGLGAWLLSAIGDRFNLLLVMAASAVTVGSLVGAMGFAGFAGLDSVVGVWLVVVAIIGAGAAAATIAYGTLVQRLTPAHLMGRVGALTGAAVTVPVVIGPAIAPILAPFLGIHGIFLVSGSGILVVGAVLLLRGPAYRAQVLPKAAPEQPEPIGVEPADLAPVPAPTGPAPAVPTRTGHR</sequence>
<feature type="transmembrane region" description="Helical" evidence="7">
    <location>
        <begin position="249"/>
        <end position="271"/>
    </location>
</feature>
<evidence type="ECO:0000256" key="6">
    <source>
        <dbReference type="SAM" id="MobiDB-lite"/>
    </source>
</evidence>
<feature type="transmembrane region" description="Helical" evidence="7">
    <location>
        <begin position="46"/>
        <end position="68"/>
    </location>
</feature>
<keyword evidence="3 7" id="KW-0812">Transmembrane</keyword>
<evidence type="ECO:0000256" key="2">
    <source>
        <dbReference type="ARBA" id="ARBA00022475"/>
    </source>
</evidence>
<dbReference type="Gene3D" id="1.20.1250.20">
    <property type="entry name" value="MFS general substrate transporter like domains"/>
    <property type="match status" value="1"/>
</dbReference>
<dbReference type="EMBL" id="QGSZ01000153">
    <property type="protein sequence ID" value="RQX05625.1"/>
    <property type="molecule type" value="Genomic_DNA"/>
</dbReference>
<feature type="transmembrane region" description="Helical" evidence="7">
    <location>
        <begin position="21"/>
        <end position="40"/>
    </location>
</feature>
<dbReference type="InterPro" id="IPR036259">
    <property type="entry name" value="MFS_trans_sf"/>
</dbReference>
<feature type="compositionally biased region" description="Pro residues" evidence="6">
    <location>
        <begin position="426"/>
        <end position="435"/>
    </location>
</feature>
<dbReference type="PROSITE" id="PS50850">
    <property type="entry name" value="MFS"/>
    <property type="match status" value="1"/>
</dbReference>
<evidence type="ECO:0000256" key="1">
    <source>
        <dbReference type="ARBA" id="ARBA00004651"/>
    </source>
</evidence>
<dbReference type="CDD" id="cd06173">
    <property type="entry name" value="MFS_MefA_like"/>
    <property type="match status" value="1"/>
</dbReference>
<reference evidence="9 10" key="1">
    <citation type="submission" date="2018-05" db="EMBL/GenBank/DDBJ databases">
        <title>Micromonospora from Atacama Desert.</title>
        <authorList>
            <person name="Carro L."/>
            <person name="Goodfellow M."/>
            <person name="Klenk H.-P."/>
        </authorList>
    </citation>
    <scope>NUCLEOTIDE SEQUENCE [LARGE SCALE GENOMIC DNA]</scope>
    <source>
        <strain evidence="9 10">LB39</strain>
    </source>
</reference>
<evidence type="ECO:0000256" key="5">
    <source>
        <dbReference type="ARBA" id="ARBA00023136"/>
    </source>
</evidence>
<dbReference type="InterPro" id="IPR020846">
    <property type="entry name" value="MFS_dom"/>
</dbReference>
<feature type="transmembrane region" description="Helical" evidence="7">
    <location>
        <begin position="166"/>
        <end position="187"/>
    </location>
</feature>